<dbReference type="InterPro" id="IPR002933">
    <property type="entry name" value="Peptidase_M20"/>
</dbReference>
<evidence type="ECO:0000256" key="2">
    <source>
        <dbReference type="ARBA" id="ARBA00011738"/>
    </source>
</evidence>
<keyword evidence="4" id="KW-0378">Hydrolase</keyword>
<keyword evidence="3" id="KW-0479">Metal-binding</keyword>
<dbReference type="Gene3D" id="3.40.630.10">
    <property type="entry name" value="Zn peptidases"/>
    <property type="match status" value="1"/>
</dbReference>
<dbReference type="Pfam" id="PF01546">
    <property type="entry name" value="Peptidase_M20"/>
    <property type="match status" value="1"/>
</dbReference>
<sequence>MTQPAIDGSRLNRTLQELGKFGDSPLGMQRVAFSPEDIAGRQYVMSLMGQAGLEVRIDEGGNIIGRLPGSVPGLRAIGLGSHTDTVPSGGKYDGALGVMAALECAQTLTDNHQTLRHPVEVMVFTNEEGTGFHRWLLGSRAMSGLLLPEDFAAVDDIGVTLASRMSDIGGNLSRADEANRGAGALAAFFELHIEQGPNLYQIGTPIGVVNGITGRALFEVEIDGTANHAGTTSMSGRHDALVSAASLILAVQRMAAEDEICRVATTGAISAHPNAANVIPGKARI</sequence>
<dbReference type="AlphaFoldDB" id="A0A382L4Q1"/>
<dbReference type="GO" id="GO:0016813">
    <property type="term" value="F:hydrolase activity, acting on carbon-nitrogen (but not peptide) bonds, in linear amidines"/>
    <property type="evidence" value="ECO:0007669"/>
    <property type="project" value="InterPro"/>
</dbReference>
<dbReference type="NCBIfam" id="TIGR01879">
    <property type="entry name" value="hydantase"/>
    <property type="match status" value="1"/>
</dbReference>
<protein>
    <recommendedName>
        <fullName evidence="7">Peptidase M20 dimerisation domain-containing protein</fullName>
    </recommendedName>
</protein>
<dbReference type="InterPro" id="IPR010158">
    <property type="entry name" value="Amidase_Cbmase"/>
</dbReference>
<dbReference type="SUPFAM" id="SSF55031">
    <property type="entry name" value="Bacterial exopeptidase dimerisation domain"/>
    <property type="match status" value="1"/>
</dbReference>
<dbReference type="SUPFAM" id="SSF53187">
    <property type="entry name" value="Zn-dependent exopeptidases"/>
    <property type="match status" value="1"/>
</dbReference>
<comment type="subunit">
    <text evidence="2">Homodimer.</text>
</comment>
<dbReference type="InterPro" id="IPR036264">
    <property type="entry name" value="Bact_exopeptidase_dim_dom"/>
</dbReference>
<evidence type="ECO:0000256" key="1">
    <source>
        <dbReference type="ARBA" id="ARBA00001936"/>
    </source>
</evidence>
<evidence type="ECO:0000313" key="6">
    <source>
        <dbReference type="EMBL" id="SVC30252.1"/>
    </source>
</evidence>
<evidence type="ECO:0008006" key="7">
    <source>
        <dbReference type="Google" id="ProtNLM"/>
    </source>
</evidence>
<comment type="cofactor">
    <cofactor evidence="1">
        <name>Mn(2+)</name>
        <dbReference type="ChEBI" id="CHEBI:29035"/>
    </cofactor>
</comment>
<reference evidence="6" key="1">
    <citation type="submission" date="2018-05" db="EMBL/GenBank/DDBJ databases">
        <authorList>
            <person name="Lanie J.A."/>
            <person name="Ng W.-L."/>
            <person name="Kazmierczak K.M."/>
            <person name="Andrzejewski T.M."/>
            <person name="Davidsen T.M."/>
            <person name="Wayne K.J."/>
            <person name="Tettelin H."/>
            <person name="Glass J.I."/>
            <person name="Rusch D."/>
            <person name="Podicherti R."/>
            <person name="Tsui H.-C.T."/>
            <person name="Winkler M.E."/>
        </authorList>
    </citation>
    <scope>NUCLEOTIDE SEQUENCE</scope>
</reference>
<dbReference type="EMBL" id="UINC01084005">
    <property type="protein sequence ID" value="SVC30252.1"/>
    <property type="molecule type" value="Genomic_DNA"/>
</dbReference>
<evidence type="ECO:0000256" key="3">
    <source>
        <dbReference type="ARBA" id="ARBA00022723"/>
    </source>
</evidence>
<dbReference type="PANTHER" id="PTHR32494">
    <property type="entry name" value="ALLANTOATE DEIMINASE-RELATED"/>
    <property type="match status" value="1"/>
</dbReference>
<feature type="non-terminal residue" evidence="6">
    <location>
        <position position="285"/>
    </location>
</feature>
<accession>A0A382L4Q1</accession>
<gene>
    <name evidence="6" type="ORF">METZ01_LOCUS283106</name>
</gene>
<name>A0A382L4Q1_9ZZZZ</name>
<dbReference type="PROSITE" id="PS00758">
    <property type="entry name" value="ARGE_DAPE_CPG2_1"/>
    <property type="match status" value="1"/>
</dbReference>
<organism evidence="6">
    <name type="scientific">marine metagenome</name>
    <dbReference type="NCBI Taxonomy" id="408172"/>
    <lineage>
        <taxon>unclassified sequences</taxon>
        <taxon>metagenomes</taxon>
        <taxon>ecological metagenomes</taxon>
    </lineage>
</organism>
<dbReference type="PANTHER" id="PTHR32494:SF19">
    <property type="entry name" value="ALLANTOATE DEIMINASE-RELATED"/>
    <property type="match status" value="1"/>
</dbReference>
<keyword evidence="5" id="KW-0464">Manganese</keyword>
<dbReference type="InterPro" id="IPR001261">
    <property type="entry name" value="ArgE/DapE_CS"/>
</dbReference>
<evidence type="ECO:0000256" key="4">
    <source>
        <dbReference type="ARBA" id="ARBA00022801"/>
    </source>
</evidence>
<dbReference type="GO" id="GO:0046872">
    <property type="term" value="F:metal ion binding"/>
    <property type="evidence" value="ECO:0007669"/>
    <property type="project" value="UniProtKB-KW"/>
</dbReference>
<proteinExistence type="predicted"/>
<evidence type="ECO:0000256" key="5">
    <source>
        <dbReference type="ARBA" id="ARBA00023211"/>
    </source>
</evidence>